<dbReference type="GO" id="GO:0000272">
    <property type="term" value="P:polysaccharide catabolic process"/>
    <property type="evidence" value="ECO:0007669"/>
    <property type="project" value="UniProtKB-KW"/>
</dbReference>
<evidence type="ECO:0000256" key="7">
    <source>
        <dbReference type="SAM" id="SignalP"/>
    </source>
</evidence>
<dbReference type="SMART" id="SM00656">
    <property type="entry name" value="Amb_all"/>
    <property type="match status" value="1"/>
</dbReference>
<name>A0A4V2S2Z3_9ACTN</name>
<evidence type="ECO:0000256" key="6">
    <source>
        <dbReference type="RuleBase" id="RU361173"/>
    </source>
</evidence>
<evidence type="ECO:0000256" key="4">
    <source>
        <dbReference type="ARBA" id="ARBA00023239"/>
    </source>
</evidence>
<protein>
    <submittedName>
        <fullName evidence="9">Pectin methylesterase-like acyl-CoA thioesterase</fullName>
    </submittedName>
</protein>
<sequence length="634" mass="67753">MYLSALLAPVITVSSLLTAVPAHVQADKLTVAADGSGQYRTVQAAIDAVPANSPTQIVIEIKPGTYRGVISIPSSKPNIRLAGLGSDPSKVIIVENHFAGGLKPDGTAYGTSGSATATISGAGFSAHNLTISNDFDEAANTDKPGHQAVALNLASDRAVLTNVRLLGNQDTFLLKDSARAYIKTSYIAGDVDFIFGGGIAVFDRSEIHTEARGGSVTAASTPVDRAYGFLFVQSRFTSSAPAASTSLGRPWRAAGQVVVRDSVLGAHINTTQPWTDMSGNTWQAARFAEYKNTGPGSGVNANRPQLTDPQAAGYTAAKYLAGTDGWNPLQGHAAPTWSDTADGFASLAGGTTGGRGGQTVTVTNQADLVRYAAATEPYVIRVATTIPIIPRGTMIRVASNKTIVGVGTSGQLAYGGFYVTTGMRNVIIRNLTIRDTLMPDDDPDDKVYDYDAIRLDTADHIWIDHNHLTRMNDGLLDSRKDTTYLTVSWNVLSDNNKSFGIGWTANLTAQMTIHHNWIYNSTQRNPSIDNVARAHLYNNYLQNVSAYGNFVRGLTKAVIENSYFDTVHNPYYVEAGELVQRGNRTVNCTWSDGLVTEKGTAFTPSAFYNYTLDPVENVPALLRTQSGPQATIGL</sequence>
<reference evidence="9 10" key="1">
    <citation type="journal article" date="2015" name="Stand. Genomic Sci.">
        <title>Genomic Encyclopedia of Bacterial and Archaeal Type Strains, Phase III: the genomes of soil and plant-associated and newly described type strains.</title>
        <authorList>
            <person name="Whitman W.B."/>
            <person name="Woyke T."/>
            <person name="Klenk H.P."/>
            <person name="Zhou Y."/>
            <person name="Lilburn T.G."/>
            <person name="Beck B.J."/>
            <person name="De Vos P."/>
            <person name="Vandamme P."/>
            <person name="Eisen J.A."/>
            <person name="Garrity G."/>
            <person name="Hugenholtz P."/>
            <person name="Kyrpides N.C."/>
        </authorList>
    </citation>
    <scope>NUCLEOTIDE SEQUENCE [LARGE SCALE GENOMIC DNA]</scope>
    <source>
        <strain evidence="9 10">VKM Ac-2541</strain>
    </source>
</reference>
<comment type="subcellular location">
    <subcellularLocation>
        <location evidence="6">Secreted</location>
    </subcellularLocation>
</comment>
<dbReference type="OrthoDB" id="112037at2"/>
<evidence type="ECO:0000256" key="5">
    <source>
        <dbReference type="PROSITE-ProRule" id="PRU10040"/>
    </source>
</evidence>
<evidence type="ECO:0000256" key="3">
    <source>
        <dbReference type="ARBA" id="ARBA00023085"/>
    </source>
</evidence>
<dbReference type="GO" id="GO:0016829">
    <property type="term" value="F:lyase activity"/>
    <property type="evidence" value="ECO:0007669"/>
    <property type="project" value="UniProtKB-KW"/>
</dbReference>
<keyword evidence="4 6" id="KW-0456">Lyase</keyword>
<dbReference type="GO" id="GO:0042545">
    <property type="term" value="P:cell wall modification"/>
    <property type="evidence" value="ECO:0007669"/>
    <property type="project" value="InterPro"/>
</dbReference>
<dbReference type="PANTHER" id="PTHR31321:SF57">
    <property type="entry name" value="PECTINESTERASE 53-RELATED"/>
    <property type="match status" value="1"/>
</dbReference>
<feature type="chain" id="PRO_5039214496" evidence="7">
    <location>
        <begin position="20"/>
        <end position="634"/>
    </location>
</feature>
<dbReference type="Gene3D" id="2.160.20.10">
    <property type="entry name" value="Single-stranded right-handed beta-helix, Pectin lyase-like"/>
    <property type="match status" value="2"/>
</dbReference>
<keyword evidence="10" id="KW-1185">Reference proteome</keyword>
<dbReference type="SUPFAM" id="SSF51126">
    <property type="entry name" value="Pectin lyase-like"/>
    <property type="match status" value="2"/>
</dbReference>
<dbReference type="GO" id="GO:0009279">
    <property type="term" value="C:cell outer membrane"/>
    <property type="evidence" value="ECO:0007669"/>
    <property type="project" value="TreeGrafter"/>
</dbReference>
<organism evidence="9 10">
    <name type="scientific">Kribbella antiqua</name>
    <dbReference type="NCBI Taxonomy" id="2512217"/>
    <lineage>
        <taxon>Bacteria</taxon>
        <taxon>Bacillati</taxon>
        <taxon>Actinomycetota</taxon>
        <taxon>Actinomycetes</taxon>
        <taxon>Propionibacteriales</taxon>
        <taxon>Kribbellaceae</taxon>
        <taxon>Kribbella</taxon>
    </lineage>
</organism>
<evidence type="ECO:0000259" key="8">
    <source>
        <dbReference type="SMART" id="SM00656"/>
    </source>
</evidence>
<comment type="caution">
    <text evidence="9">The sequence shown here is derived from an EMBL/GenBank/DDBJ whole genome shotgun (WGS) entry which is preliminary data.</text>
</comment>
<accession>A0A4V2S2Z3</accession>
<dbReference type="AlphaFoldDB" id="A0A4V2S2Z3"/>
<keyword evidence="6" id="KW-0964">Secreted</keyword>
<dbReference type="InterPro" id="IPR012334">
    <property type="entry name" value="Pectin_lyas_fold"/>
</dbReference>
<keyword evidence="2" id="KW-0378">Hydrolase</keyword>
<dbReference type="Pfam" id="PF01095">
    <property type="entry name" value="Pectinesterase"/>
    <property type="match status" value="1"/>
</dbReference>
<dbReference type="PROSITE" id="PS00503">
    <property type="entry name" value="PECTINESTERASE_2"/>
    <property type="match status" value="1"/>
</dbReference>
<evidence type="ECO:0000313" key="10">
    <source>
        <dbReference type="Proteomes" id="UP000295573"/>
    </source>
</evidence>
<proteinExistence type="inferred from homology"/>
<dbReference type="InterPro" id="IPR033131">
    <property type="entry name" value="Pectinesterase_Asp_AS"/>
</dbReference>
<evidence type="ECO:0000256" key="2">
    <source>
        <dbReference type="ARBA" id="ARBA00022801"/>
    </source>
</evidence>
<feature type="active site" evidence="5">
    <location>
        <position position="192"/>
    </location>
</feature>
<dbReference type="GO" id="GO:0005576">
    <property type="term" value="C:extracellular region"/>
    <property type="evidence" value="ECO:0007669"/>
    <property type="project" value="UniProtKB-SubCell"/>
</dbReference>
<dbReference type="EMBL" id="SLWR01000014">
    <property type="protein sequence ID" value="TCO42300.1"/>
    <property type="molecule type" value="Genomic_DNA"/>
</dbReference>
<dbReference type="PANTHER" id="PTHR31321">
    <property type="entry name" value="ACYL-COA THIOESTER HYDROLASE YBHC-RELATED"/>
    <property type="match status" value="1"/>
</dbReference>
<keyword evidence="3" id="KW-0063">Aspartyl esterase</keyword>
<comment type="similarity">
    <text evidence="6">Belongs to the polysaccharide lyase 1 family.</text>
</comment>
<feature type="signal peptide" evidence="7">
    <location>
        <begin position="1"/>
        <end position="19"/>
    </location>
</feature>
<comment type="similarity">
    <text evidence="1">Belongs to the pectinesterase family.</text>
</comment>
<keyword evidence="6" id="KW-0119">Carbohydrate metabolism</keyword>
<dbReference type="InterPro" id="IPR000070">
    <property type="entry name" value="Pectinesterase_cat"/>
</dbReference>
<dbReference type="Proteomes" id="UP000295573">
    <property type="component" value="Unassembled WGS sequence"/>
</dbReference>
<keyword evidence="6" id="KW-0624">Polysaccharide degradation</keyword>
<dbReference type="GO" id="GO:0030599">
    <property type="term" value="F:pectinesterase activity"/>
    <property type="evidence" value="ECO:0007669"/>
    <property type="project" value="InterPro"/>
</dbReference>
<evidence type="ECO:0000256" key="1">
    <source>
        <dbReference type="ARBA" id="ARBA00008891"/>
    </source>
</evidence>
<dbReference type="Pfam" id="PF00544">
    <property type="entry name" value="Pectate_lyase_4"/>
    <property type="match status" value="1"/>
</dbReference>
<dbReference type="InterPro" id="IPR002022">
    <property type="entry name" value="Pec_lyase"/>
</dbReference>
<gene>
    <name evidence="9" type="ORF">EV646_114123</name>
</gene>
<keyword evidence="7" id="KW-0732">Signal</keyword>
<feature type="domain" description="Pectate lyase" evidence="8">
    <location>
        <begin position="358"/>
        <end position="570"/>
    </location>
</feature>
<dbReference type="RefSeq" id="WP_132155776.1">
    <property type="nucleotide sequence ID" value="NZ_SLWR01000014.1"/>
</dbReference>
<evidence type="ECO:0000313" key="9">
    <source>
        <dbReference type="EMBL" id="TCO42300.1"/>
    </source>
</evidence>
<dbReference type="InterPro" id="IPR011050">
    <property type="entry name" value="Pectin_lyase_fold/virulence"/>
</dbReference>